<dbReference type="GO" id="GO:0006355">
    <property type="term" value="P:regulation of DNA-templated transcription"/>
    <property type="evidence" value="ECO:0007669"/>
    <property type="project" value="InterPro"/>
</dbReference>
<reference evidence="12 13" key="1">
    <citation type="journal article" date="2016" name="Genome Announc.">
        <title>First Complete Genome Sequence of a Subdivision 6 Acidobacterium Strain.</title>
        <authorList>
            <person name="Huang S."/>
            <person name="Vieira S."/>
            <person name="Bunk B."/>
            <person name="Riedel T."/>
            <person name="Sproer C."/>
            <person name="Overmann J."/>
        </authorList>
    </citation>
    <scope>NUCLEOTIDE SEQUENCE [LARGE SCALE GENOMIC DNA]</scope>
    <source>
        <strain evidence="13">DSM 100886 HEG_-6_39</strain>
    </source>
</reference>
<keyword evidence="7 9" id="KW-0275">Fatty acid biosynthesis</keyword>
<dbReference type="UniPathway" id="UPA00094"/>
<dbReference type="InterPro" id="IPR011053">
    <property type="entry name" value="Single_hybrid_motif"/>
</dbReference>
<dbReference type="EMBL" id="CP015136">
    <property type="protein sequence ID" value="AMY10933.1"/>
    <property type="molecule type" value="Genomic_DNA"/>
</dbReference>
<dbReference type="InterPro" id="IPR001882">
    <property type="entry name" value="Biotin_BS"/>
</dbReference>
<accession>A0A143PRX9</accession>
<dbReference type="Pfam" id="PF00364">
    <property type="entry name" value="Biotin_lipoyl"/>
    <property type="match status" value="1"/>
</dbReference>
<evidence type="ECO:0000256" key="2">
    <source>
        <dbReference type="ARBA" id="ARBA00005194"/>
    </source>
</evidence>
<dbReference type="SUPFAM" id="SSF51230">
    <property type="entry name" value="Single hybrid motif"/>
    <property type="match status" value="1"/>
</dbReference>
<comment type="function">
    <text evidence="1 9">This protein is a component of the acetyl coenzyme A carboxylase complex; first, biotin carboxylase catalyzes the carboxylation of the carrier protein and then the transcarboxylase transfers the carboxyl group to form malonyl-CoA.</text>
</comment>
<dbReference type="InterPro" id="IPR001249">
    <property type="entry name" value="AcCoA_biotinCC"/>
</dbReference>
<dbReference type="RefSeq" id="WP_110172525.1">
    <property type="nucleotide sequence ID" value="NZ_CP015136.1"/>
</dbReference>
<evidence type="ECO:0000256" key="6">
    <source>
        <dbReference type="ARBA" id="ARBA00023098"/>
    </source>
</evidence>
<dbReference type="OrthoDB" id="9811735at2"/>
<evidence type="ECO:0000259" key="11">
    <source>
        <dbReference type="PROSITE" id="PS50968"/>
    </source>
</evidence>
<dbReference type="InterPro" id="IPR050709">
    <property type="entry name" value="Biotin_Carboxyl_Carrier/Decarb"/>
</dbReference>
<reference evidence="13" key="2">
    <citation type="submission" date="2016-04" db="EMBL/GenBank/DDBJ databases">
        <title>First Complete Genome Sequence of a Subdivision 6 Acidobacterium.</title>
        <authorList>
            <person name="Huang S."/>
            <person name="Vieira S."/>
            <person name="Bunk B."/>
            <person name="Riedel T."/>
            <person name="Sproeer C."/>
            <person name="Overmann J."/>
        </authorList>
    </citation>
    <scope>NUCLEOTIDE SEQUENCE [LARGE SCALE GENOMIC DNA]</scope>
    <source>
        <strain evidence="13">DSM 100886 HEG_-6_39</strain>
    </source>
</reference>
<keyword evidence="13" id="KW-1185">Reference proteome</keyword>
<sequence>MTLDEIKQILDLVREHELAEFELEQEGVKLRVRKKGQEAPAVVVSPAAPLSAPVAATAPRAAAPVAAPEAVPADDTETEGVELAVVKAPIVGTFYRAAEPTASPFVSVGDTVRKNQVVCLIEAMKLMNEIVSEYDGEIVQVFVENGQPVQYGERLFAVRAR</sequence>
<dbReference type="InterPro" id="IPR000551">
    <property type="entry name" value="MerR-type_HTH_dom"/>
</dbReference>
<proteinExistence type="predicted"/>
<dbReference type="KEGG" id="abac:LuPra_04176"/>
<dbReference type="PATRIC" id="fig|1813736.3.peg.4415"/>
<dbReference type="PROSITE" id="PS50937">
    <property type="entry name" value="HTH_MERR_2"/>
    <property type="match status" value="1"/>
</dbReference>
<dbReference type="GO" id="GO:0006633">
    <property type="term" value="P:fatty acid biosynthetic process"/>
    <property type="evidence" value="ECO:0007669"/>
    <property type="project" value="UniProtKB-UniPathway"/>
</dbReference>
<evidence type="ECO:0000256" key="7">
    <source>
        <dbReference type="ARBA" id="ARBA00023160"/>
    </source>
</evidence>
<evidence type="ECO:0000256" key="9">
    <source>
        <dbReference type="RuleBase" id="RU364072"/>
    </source>
</evidence>
<name>A0A143PRX9_LUTPR</name>
<evidence type="ECO:0000256" key="4">
    <source>
        <dbReference type="ARBA" id="ARBA00022516"/>
    </source>
</evidence>
<evidence type="ECO:0000256" key="1">
    <source>
        <dbReference type="ARBA" id="ARBA00003761"/>
    </source>
</evidence>
<evidence type="ECO:0000259" key="10">
    <source>
        <dbReference type="PROSITE" id="PS50937"/>
    </source>
</evidence>
<dbReference type="Gene3D" id="2.40.50.100">
    <property type="match status" value="1"/>
</dbReference>
<comment type="pathway">
    <text evidence="2 9">Lipid metabolism; fatty acid biosynthesis.</text>
</comment>
<dbReference type="PROSITE" id="PS50968">
    <property type="entry name" value="BIOTINYL_LIPOYL"/>
    <property type="match status" value="1"/>
</dbReference>
<dbReference type="GO" id="GO:0003989">
    <property type="term" value="F:acetyl-CoA carboxylase activity"/>
    <property type="evidence" value="ECO:0007669"/>
    <property type="project" value="InterPro"/>
</dbReference>
<dbReference type="STRING" id="1855912.LuPra_04176"/>
<dbReference type="CDD" id="cd06850">
    <property type="entry name" value="biotinyl_domain"/>
    <property type="match status" value="1"/>
</dbReference>
<dbReference type="PANTHER" id="PTHR45266">
    <property type="entry name" value="OXALOACETATE DECARBOXYLASE ALPHA CHAIN"/>
    <property type="match status" value="1"/>
</dbReference>
<keyword evidence="4 9" id="KW-0444">Lipid biosynthesis</keyword>
<feature type="domain" description="Lipoyl-binding" evidence="11">
    <location>
        <begin position="83"/>
        <end position="159"/>
    </location>
</feature>
<organism evidence="12 13">
    <name type="scientific">Luteitalea pratensis</name>
    <dbReference type="NCBI Taxonomy" id="1855912"/>
    <lineage>
        <taxon>Bacteria</taxon>
        <taxon>Pseudomonadati</taxon>
        <taxon>Acidobacteriota</taxon>
        <taxon>Vicinamibacteria</taxon>
        <taxon>Vicinamibacterales</taxon>
        <taxon>Vicinamibacteraceae</taxon>
        <taxon>Luteitalea</taxon>
    </lineage>
</organism>
<dbReference type="PROSITE" id="PS00188">
    <property type="entry name" value="BIOTIN"/>
    <property type="match status" value="1"/>
</dbReference>
<evidence type="ECO:0000256" key="8">
    <source>
        <dbReference type="ARBA" id="ARBA00023267"/>
    </source>
</evidence>
<gene>
    <name evidence="12" type="primary">accB</name>
    <name evidence="12" type="ORF">LuPra_04176</name>
</gene>
<dbReference type="InterPro" id="IPR000089">
    <property type="entry name" value="Biotin_lipoyl"/>
</dbReference>
<keyword evidence="8 9" id="KW-0092">Biotin</keyword>
<dbReference type="PRINTS" id="PR01071">
    <property type="entry name" value="ACOABIOTINCC"/>
</dbReference>
<feature type="domain" description="HTH merR-type" evidence="10">
    <location>
        <begin position="1"/>
        <end position="12"/>
    </location>
</feature>
<protein>
    <recommendedName>
        <fullName evidence="3 9">Biotin carboxyl carrier protein of acetyl-CoA carboxylase</fullName>
    </recommendedName>
</protein>
<evidence type="ECO:0000313" key="13">
    <source>
        <dbReference type="Proteomes" id="UP000076079"/>
    </source>
</evidence>
<dbReference type="Proteomes" id="UP000076079">
    <property type="component" value="Chromosome"/>
</dbReference>
<dbReference type="GO" id="GO:0003677">
    <property type="term" value="F:DNA binding"/>
    <property type="evidence" value="ECO:0007669"/>
    <property type="project" value="InterPro"/>
</dbReference>
<evidence type="ECO:0000256" key="3">
    <source>
        <dbReference type="ARBA" id="ARBA00017562"/>
    </source>
</evidence>
<evidence type="ECO:0000313" key="12">
    <source>
        <dbReference type="EMBL" id="AMY10933.1"/>
    </source>
</evidence>
<keyword evidence="5 9" id="KW-0276">Fatty acid metabolism</keyword>
<dbReference type="NCBIfam" id="TIGR00531">
    <property type="entry name" value="BCCP"/>
    <property type="match status" value="1"/>
</dbReference>
<evidence type="ECO:0000256" key="5">
    <source>
        <dbReference type="ARBA" id="ARBA00022832"/>
    </source>
</evidence>
<keyword evidence="6 9" id="KW-0443">Lipid metabolism</keyword>
<dbReference type="AlphaFoldDB" id="A0A143PRX9"/>
<dbReference type="PANTHER" id="PTHR45266:SF3">
    <property type="entry name" value="OXALOACETATE DECARBOXYLASE ALPHA CHAIN"/>
    <property type="match status" value="1"/>
</dbReference>
<dbReference type="GO" id="GO:0009317">
    <property type="term" value="C:acetyl-CoA carboxylase complex"/>
    <property type="evidence" value="ECO:0007669"/>
    <property type="project" value="InterPro"/>
</dbReference>